<gene>
    <name evidence="1" type="ORF">HNR49_002388</name>
</gene>
<protein>
    <submittedName>
        <fullName evidence="1">Uncharacterized protein</fullName>
    </submittedName>
</protein>
<dbReference type="EMBL" id="JACHGX010000016">
    <property type="protein sequence ID" value="MBB6090998.1"/>
    <property type="molecule type" value="Genomic_DNA"/>
</dbReference>
<comment type="caution">
    <text evidence="1">The sequence shown here is derived from an EMBL/GenBank/DDBJ whole genome shotgun (WGS) entry which is preliminary data.</text>
</comment>
<dbReference type="Proteomes" id="UP000642919">
    <property type="component" value="Unassembled WGS sequence"/>
</dbReference>
<name>A0A841HFD6_HALSI</name>
<accession>A0A841HFD6</accession>
<evidence type="ECO:0000313" key="2">
    <source>
        <dbReference type="Proteomes" id="UP000642919"/>
    </source>
</evidence>
<reference evidence="1" key="1">
    <citation type="submission" date="2020-08" db="EMBL/GenBank/DDBJ databases">
        <title>Genomic Encyclopedia of Type Strains, Phase IV (KMG-IV): sequencing the most valuable type-strain genomes for metagenomic binning, comparative biology and taxonomic classification.</title>
        <authorList>
            <person name="Goeker M."/>
        </authorList>
    </citation>
    <scope>NUCLEOTIDE SEQUENCE</scope>
    <source>
        <strain evidence="1">DSM 669</strain>
    </source>
</reference>
<dbReference type="AlphaFoldDB" id="A0A841HFD6"/>
<proteinExistence type="predicted"/>
<sequence length="94" mass="10868">MKLRIVFPTPTLSCDSTRQEIIDRVADLEAEQQTYEQRFETADPESVAVFDTTDHEALHERMHAVSEWQATTRDLRLYELARKLAQNDGHLIPA</sequence>
<evidence type="ECO:0000313" key="1">
    <source>
        <dbReference type="EMBL" id="MBB6090998.1"/>
    </source>
</evidence>
<organism evidence="1 2">
    <name type="scientific">Halobacterium salinarum</name>
    <name type="common">Halobacterium halobium</name>
    <dbReference type="NCBI Taxonomy" id="2242"/>
    <lineage>
        <taxon>Archaea</taxon>
        <taxon>Methanobacteriati</taxon>
        <taxon>Methanobacteriota</taxon>
        <taxon>Stenosarchaea group</taxon>
        <taxon>Halobacteria</taxon>
        <taxon>Halobacteriales</taxon>
        <taxon>Halobacteriaceae</taxon>
        <taxon>Halobacterium</taxon>
    </lineage>
</organism>